<keyword evidence="5" id="KW-1185">Reference proteome</keyword>
<evidence type="ECO:0000313" key="4">
    <source>
        <dbReference type="EMBL" id="MEV0708526.1"/>
    </source>
</evidence>
<proteinExistence type="predicted"/>
<dbReference type="Proteomes" id="UP001551695">
    <property type="component" value="Unassembled WGS sequence"/>
</dbReference>
<dbReference type="Pfam" id="PF00498">
    <property type="entry name" value="FHA"/>
    <property type="match status" value="1"/>
</dbReference>
<name>A0ABV3FTJ1_9NOCA</name>
<feature type="region of interest" description="Disordered" evidence="2">
    <location>
        <begin position="183"/>
        <end position="255"/>
    </location>
</feature>
<dbReference type="SUPFAM" id="SSF49879">
    <property type="entry name" value="SMAD/FHA domain"/>
    <property type="match status" value="1"/>
</dbReference>
<feature type="compositionally biased region" description="Basic and acidic residues" evidence="2">
    <location>
        <begin position="218"/>
        <end position="244"/>
    </location>
</feature>
<dbReference type="RefSeq" id="WP_357783356.1">
    <property type="nucleotide sequence ID" value="NZ_JBFAKC010000005.1"/>
</dbReference>
<dbReference type="InterPro" id="IPR000253">
    <property type="entry name" value="FHA_dom"/>
</dbReference>
<dbReference type="Gene3D" id="2.60.200.20">
    <property type="match status" value="1"/>
</dbReference>
<evidence type="ECO:0000256" key="1">
    <source>
        <dbReference type="ARBA" id="ARBA00022553"/>
    </source>
</evidence>
<reference evidence="4 5" key="1">
    <citation type="submission" date="2024-06" db="EMBL/GenBank/DDBJ databases">
        <title>The Natural Products Discovery Center: Release of the First 8490 Sequenced Strains for Exploring Actinobacteria Biosynthetic Diversity.</title>
        <authorList>
            <person name="Kalkreuter E."/>
            <person name="Kautsar S.A."/>
            <person name="Yang D."/>
            <person name="Bader C.D."/>
            <person name="Teijaro C.N."/>
            <person name="Fluegel L."/>
            <person name="Davis C.M."/>
            <person name="Simpson J.R."/>
            <person name="Lauterbach L."/>
            <person name="Steele A.D."/>
            <person name="Gui C."/>
            <person name="Meng S."/>
            <person name="Li G."/>
            <person name="Viehrig K."/>
            <person name="Ye F."/>
            <person name="Su P."/>
            <person name="Kiefer A.F."/>
            <person name="Nichols A."/>
            <person name="Cepeda A.J."/>
            <person name="Yan W."/>
            <person name="Fan B."/>
            <person name="Jiang Y."/>
            <person name="Adhikari A."/>
            <person name="Zheng C.-J."/>
            <person name="Schuster L."/>
            <person name="Cowan T.M."/>
            <person name="Smanski M.J."/>
            <person name="Chevrette M.G."/>
            <person name="De Carvalho L.P.S."/>
            <person name="Shen B."/>
        </authorList>
    </citation>
    <scope>NUCLEOTIDE SEQUENCE [LARGE SCALE GENOMIC DNA]</scope>
    <source>
        <strain evidence="4 5">NPDC050403</strain>
    </source>
</reference>
<dbReference type="PROSITE" id="PS50006">
    <property type="entry name" value="FHA_DOMAIN"/>
    <property type="match status" value="1"/>
</dbReference>
<evidence type="ECO:0000313" key="5">
    <source>
        <dbReference type="Proteomes" id="UP001551695"/>
    </source>
</evidence>
<dbReference type="EMBL" id="JBFAKC010000005">
    <property type="protein sequence ID" value="MEV0708526.1"/>
    <property type="molecule type" value="Genomic_DNA"/>
</dbReference>
<protein>
    <submittedName>
        <fullName evidence="4">FHA domain-containing protein</fullName>
    </submittedName>
</protein>
<evidence type="ECO:0000256" key="2">
    <source>
        <dbReference type="SAM" id="MobiDB-lite"/>
    </source>
</evidence>
<gene>
    <name evidence="4" type="ORF">AB0I48_13260</name>
</gene>
<dbReference type="InterPro" id="IPR008984">
    <property type="entry name" value="SMAD_FHA_dom_sf"/>
</dbReference>
<dbReference type="CDD" id="cd00060">
    <property type="entry name" value="FHA"/>
    <property type="match status" value="1"/>
</dbReference>
<evidence type="ECO:0000259" key="3">
    <source>
        <dbReference type="PROSITE" id="PS50006"/>
    </source>
</evidence>
<organism evidence="4 5">
    <name type="scientific">Nocardia aurea</name>
    <dbReference type="NCBI Taxonomy" id="2144174"/>
    <lineage>
        <taxon>Bacteria</taxon>
        <taxon>Bacillati</taxon>
        <taxon>Actinomycetota</taxon>
        <taxon>Actinomycetes</taxon>
        <taxon>Mycobacteriales</taxon>
        <taxon>Nocardiaceae</taxon>
        <taxon>Nocardia</taxon>
    </lineage>
</organism>
<comment type="caution">
    <text evidence="4">The sequence shown here is derived from an EMBL/GenBank/DDBJ whole genome shotgun (WGS) entry which is preliminary data.</text>
</comment>
<accession>A0ABV3FTJ1</accession>
<sequence length="413" mass="44077">MPDPQVEVLAGTHLVARSDGVLIVVANRDDVVPTPESAVGSTLLAIQGLIADAARQEQPRSGRTFARLATTWLMGQDDESAVEFGVVTPSDTGIAVFLHGAVTAVLMSGDQHREVLRGRDAGFTVDRVVIPAPDIGAGIFVDEGDQSVDLPRARGVCTLAAGAVPGSGAVLWYGEPAARPSRARMAATPDVAPPPDDEFDMTLAPGVPETRQTPPVPVRDRLRKTDPPPAPRREAETPLSDPRRARTAPRNPPTAGEVIVAGYRCARRHHNDPRVSFCTVCGIRMDQLTCVLTDGVRPPLGLLMLDDATSIILDGDCVLGREPEPSDAARRGAKPVRLDDISGGMSRTHAEIRLVDWDVTVVDCASANGTHIRQPGYQEWQRAIPGHPIVLQPGAQIQLGGRTLTFDSQRGQL</sequence>
<feature type="domain" description="FHA" evidence="3">
    <location>
        <begin position="317"/>
        <end position="372"/>
    </location>
</feature>
<keyword evidence="1" id="KW-0597">Phosphoprotein</keyword>